<accession>A6MZB1</accession>
<feature type="non-terminal residue" evidence="2">
    <location>
        <position position="1"/>
    </location>
</feature>
<proteinExistence type="evidence at transcript level"/>
<name>A6MZB1_ORYSI</name>
<evidence type="ECO:0000313" key="2">
    <source>
        <dbReference type="EMBL" id="ABR25331.1"/>
    </source>
</evidence>
<dbReference type="PANTHER" id="PTHR34061">
    <property type="entry name" value="PROTEIN, PUTATIVE-RELATED"/>
    <property type="match status" value="1"/>
</dbReference>
<reference evidence="2" key="1">
    <citation type="submission" date="2007-04" db="EMBL/GenBank/DDBJ databases">
        <title>A comparative transcriptome map of early and late salinity stress responses in contrasting genotypes of Oryza sativa L.</title>
        <authorList>
            <person name="Kumari S."/>
            <person name="Panjabi V."/>
            <person name="Singla-Pareek S.L."/>
            <person name="Sopory S.K."/>
            <person name="Pareek A."/>
        </authorList>
    </citation>
    <scope>NUCLEOTIDE SEQUENCE</scope>
</reference>
<feature type="region of interest" description="Disordered" evidence="1">
    <location>
        <begin position="88"/>
        <end position="114"/>
    </location>
</feature>
<organism evidence="2">
    <name type="scientific">Oryza sativa subsp. indica</name>
    <name type="common">Rice</name>
    <dbReference type="NCBI Taxonomy" id="39946"/>
    <lineage>
        <taxon>Eukaryota</taxon>
        <taxon>Viridiplantae</taxon>
        <taxon>Streptophyta</taxon>
        <taxon>Embryophyta</taxon>
        <taxon>Tracheophyta</taxon>
        <taxon>Spermatophyta</taxon>
        <taxon>Magnoliopsida</taxon>
        <taxon>Liliopsida</taxon>
        <taxon>Poales</taxon>
        <taxon>Poaceae</taxon>
        <taxon>BOP clade</taxon>
        <taxon>Oryzoideae</taxon>
        <taxon>Oryzeae</taxon>
        <taxon>Oryzinae</taxon>
        <taxon>Oryza</taxon>
        <taxon>Oryza sativa</taxon>
    </lineage>
</organism>
<protein>
    <submittedName>
        <fullName evidence="2">Uncharacterized protein</fullName>
    </submittedName>
</protein>
<evidence type="ECO:0000256" key="1">
    <source>
        <dbReference type="SAM" id="MobiDB-lite"/>
    </source>
</evidence>
<dbReference type="AlphaFoldDB" id="A6MZB1"/>
<dbReference type="EMBL" id="EF575743">
    <property type="protein sequence ID" value="ABR25331.1"/>
    <property type="molecule type" value="mRNA"/>
</dbReference>
<dbReference type="PANTHER" id="PTHR34061:SF19">
    <property type="entry name" value="OS10G0502100 PROTEIN"/>
    <property type="match status" value="1"/>
</dbReference>
<sequence>VWLSRALLVLPFASNSPLTKLDSPTDDDDETLALRIDRRRRPWRAGQAGWAPASPPPYFASLERCSCINLSTDDDYYLADARESEDRPVVLSDADAHAHTDAHPDPPAAAADAD</sequence>
<feature type="compositionally biased region" description="Basic and acidic residues" evidence="1">
    <location>
        <begin position="88"/>
        <end position="104"/>
    </location>
</feature>